<dbReference type="AlphaFoldDB" id="A0A0D3H4E4"/>
<dbReference type="PaxDb" id="65489-OBART09G02910.1"/>
<evidence type="ECO:0000256" key="19">
    <source>
        <dbReference type="SAM" id="Phobius"/>
    </source>
</evidence>
<keyword evidence="10" id="KW-0430">Lectin</keyword>
<evidence type="ECO:0000256" key="5">
    <source>
        <dbReference type="ARBA" id="ARBA00022475"/>
    </source>
</evidence>
<dbReference type="GO" id="GO:0005886">
    <property type="term" value="C:plasma membrane"/>
    <property type="evidence" value="ECO:0007669"/>
    <property type="project" value="UniProtKB-SubCell"/>
</dbReference>
<keyword evidence="14 19" id="KW-1133">Transmembrane helix</keyword>
<dbReference type="SUPFAM" id="SSF49899">
    <property type="entry name" value="Concanavalin A-like lectins/glucanases"/>
    <property type="match status" value="1"/>
</dbReference>
<protein>
    <recommendedName>
        <fullName evidence="4">non-specific serine/threonine protein kinase</fullName>
        <ecNumber evidence="4">2.7.11.1</ecNumber>
    </recommendedName>
</protein>
<evidence type="ECO:0000256" key="6">
    <source>
        <dbReference type="ARBA" id="ARBA00022527"/>
    </source>
</evidence>
<evidence type="ECO:0000256" key="13">
    <source>
        <dbReference type="ARBA" id="ARBA00022840"/>
    </source>
</evidence>
<keyword evidence="13 18" id="KW-0067">ATP-binding</keyword>
<dbReference type="STRING" id="65489.A0A0D3H4E4"/>
<dbReference type="InterPro" id="IPR019825">
    <property type="entry name" value="Lectin_legB_Mn/Ca_BS"/>
</dbReference>
<dbReference type="InterPro" id="IPR001220">
    <property type="entry name" value="Legume_lectin_dom"/>
</dbReference>
<dbReference type="SMART" id="SM00220">
    <property type="entry name" value="S_TKc"/>
    <property type="match status" value="1"/>
</dbReference>
<dbReference type="PROSITE" id="PS50011">
    <property type="entry name" value="PROTEIN_KINASE_DOM"/>
    <property type="match status" value="1"/>
</dbReference>
<dbReference type="EnsemblPlants" id="OBART09G02910.1">
    <property type="protein sequence ID" value="OBART09G02910.1"/>
    <property type="gene ID" value="OBART09G02910"/>
</dbReference>
<evidence type="ECO:0000256" key="1">
    <source>
        <dbReference type="ARBA" id="ARBA00004251"/>
    </source>
</evidence>
<dbReference type="HOGENOM" id="CLU_000288_62_3_1"/>
<keyword evidence="8 19" id="KW-0812">Transmembrane</keyword>
<dbReference type="FunFam" id="1.10.510.10:FF:000517">
    <property type="entry name" value="Putative receptor kinase Lecrk"/>
    <property type="match status" value="1"/>
</dbReference>
<evidence type="ECO:0000256" key="7">
    <source>
        <dbReference type="ARBA" id="ARBA00022679"/>
    </source>
</evidence>
<dbReference type="GO" id="GO:0005524">
    <property type="term" value="F:ATP binding"/>
    <property type="evidence" value="ECO:0007669"/>
    <property type="project" value="UniProtKB-UniRule"/>
</dbReference>
<dbReference type="PROSITE" id="PS00108">
    <property type="entry name" value="PROTEIN_KINASE_ST"/>
    <property type="match status" value="1"/>
</dbReference>
<dbReference type="CDD" id="cd06899">
    <property type="entry name" value="lectin_legume_LecRK_Arcelin_ConA"/>
    <property type="match status" value="1"/>
</dbReference>
<keyword evidence="11 18" id="KW-0547">Nucleotide-binding</keyword>
<dbReference type="Gene3D" id="1.10.510.10">
    <property type="entry name" value="Transferase(Phosphotransferase) domain 1"/>
    <property type="match status" value="1"/>
</dbReference>
<dbReference type="GO" id="GO:0004674">
    <property type="term" value="F:protein serine/threonine kinase activity"/>
    <property type="evidence" value="ECO:0007669"/>
    <property type="project" value="UniProtKB-KW"/>
</dbReference>
<reference evidence="22" key="2">
    <citation type="submission" date="2015-03" db="UniProtKB">
        <authorList>
            <consortium name="EnsemblPlants"/>
        </authorList>
    </citation>
    <scope>IDENTIFICATION</scope>
</reference>
<evidence type="ECO:0000256" key="2">
    <source>
        <dbReference type="ARBA" id="ARBA00008536"/>
    </source>
</evidence>
<dbReference type="InterPro" id="IPR017441">
    <property type="entry name" value="Protein_kinase_ATP_BS"/>
</dbReference>
<evidence type="ECO:0000256" key="10">
    <source>
        <dbReference type="ARBA" id="ARBA00022734"/>
    </source>
</evidence>
<dbReference type="SUPFAM" id="SSF56112">
    <property type="entry name" value="Protein kinase-like (PK-like)"/>
    <property type="match status" value="1"/>
</dbReference>
<evidence type="ECO:0000313" key="22">
    <source>
        <dbReference type="EnsemblPlants" id="OBART09G02910.1"/>
    </source>
</evidence>
<dbReference type="InterPro" id="IPR013320">
    <property type="entry name" value="ConA-like_dom_sf"/>
</dbReference>
<evidence type="ECO:0000256" key="17">
    <source>
        <dbReference type="ARBA" id="ARBA00023180"/>
    </source>
</evidence>
<dbReference type="Gene3D" id="2.60.120.200">
    <property type="match status" value="1"/>
</dbReference>
<dbReference type="Gene3D" id="3.30.200.20">
    <property type="entry name" value="Phosphorylase Kinase, domain 1"/>
    <property type="match status" value="1"/>
</dbReference>
<dbReference type="PANTHER" id="PTHR27007">
    <property type="match status" value="1"/>
</dbReference>
<dbReference type="InterPro" id="IPR008271">
    <property type="entry name" value="Ser/Thr_kinase_AS"/>
</dbReference>
<evidence type="ECO:0000256" key="4">
    <source>
        <dbReference type="ARBA" id="ARBA00012513"/>
    </source>
</evidence>
<feature type="signal peptide" evidence="20">
    <location>
        <begin position="1"/>
        <end position="23"/>
    </location>
</feature>
<dbReference type="EC" id="2.7.11.1" evidence="4"/>
<feature type="binding site" evidence="18">
    <location>
        <position position="376"/>
    </location>
    <ligand>
        <name>ATP</name>
        <dbReference type="ChEBI" id="CHEBI:30616"/>
    </ligand>
</feature>
<evidence type="ECO:0000256" key="8">
    <source>
        <dbReference type="ARBA" id="ARBA00022692"/>
    </source>
</evidence>
<keyword evidence="17" id="KW-0325">Glycoprotein</keyword>
<dbReference type="InterPro" id="IPR000719">
    <property type="entry name" value="Prot_kinase_dom"/>
</dbReference>
<dbReference type="Gramene" id="OBART09G02910.1">
    <property type="protein sequence ID" value="OBART09G02910.1"/>
    <property type="gene ID" value="OBART09G02910"/>
</dbReference>
<evidence type="ECO:0000256" key="12">
    <source>
        <dbReference type="ARBA" id="ARBA00022777"/>
    </source>
</evidence>
<keyword evidence="7" id="KW-0808">Transferase</keyword>
<sequence>MEHPPFFLLLVSLGFNLIALCAGQNQFIYHGFTGKNLTIDGTTKITPEGLLELTSDKNDLNGHAFFPTPMHFRSSPNSTVQSFSVNFVFAIQSFYSGRSYDGMAFLIAPSNNLSTAWPDGYLGLFNISNRGNSSNRILAVELDTFQNNEFGDISNSHVGIDINDVRSVNSSFVGFYDDKNGIFTNLTLYNGRVMQVWMEYSEEATQITVTMAPIDTPKPKRPLLYATYDLSTVLTDPVYIGFSAATGVISTRHIVLGWSFGMGVPAPDIDITKLPKLPRVGTKPRSNVLEIVLPIASAMFIIIVGTMVILIVRRKLLYAELREDWEIDFGPQRFSYNDLFHATQGFKNKNMIGVGGFGKVYKGVFATSKLEIAVKKISHESRQGMKEFITEIVSIGRLRHRNLVPLLGYCRRKSELLLVYNYMPKGSLDKYLHDVDNRAILNWAQRFQIIKDVACGLFYLHERWEKVVIHRDIKASNILLDAEMSGRLGDFGLARLYDHGTDPQTTHVVGTMGYLAPEMVQTGKASPLTDVFAFGAFLLETTCGQRPVKQDSQGNQLMLVDWVLEHWHDGSLTEAVDMRLQGDYNIDEACLVLKLALVCLHPFPASRPNIRQVMQYLDKDLPQPELAPTRLGFSKLPLMQNKGFNPSAMSYPELRTSIGTFSGLSGGR</sequence>
<feature type="chain" id="PRO_5002263475" description="non-specific serine/threonine protein kinase" evidence="20">
    <location>
        <begin position="24"/>
        <end position="668"/>
    </location>
</feature>
<proteinExistence type="inferred from homology"/>
<evidence type="ECO:0000259" key="21">
    <source>
        <dbReference type="PROSITE" id="PS50011"/>
    </source>
</evidence>
<dbReference type="PROSITE" id="PS00107">
    <property type="entry name" value="PROTEIN_KINASE_ATP"/>
    <property type="match status" value="1"/>
</dbReference>
<organism evidence="22">
    <name type="scientific">Oryza barthii</name>
    <dbReference type="NCBI Taxonomy" id="65489"/>
    <lineage>
        <taxon>Eukaryota</taxon>
        <taxon>Viridiplantae</taxon>
        <taxon>Streptophyta</taxon>
        <taxon>Embryophyta</taxon>
        <taxon>Tracheophyta</taxon>
        <taxon>Spermatophyta</taxon>
        <taxon>Magnoliopsida</taxon>
        <taxon>Liliopsida</taxon>
        <taxon>Poales</taxon>
        <taxon>Poaceae</taxon>
        <taxon>BOP clade</taxon>
        <taxon>Oryzoideae</taxon>
        <taxon>Oryzeae</taxon>
        <taxon>Oryzinae</taxon>
        <taxon>Oryza</taxon>
    </lineage>
</organism>
<dbReference type="InterPro" id="IPR050528">
    <property type="entry name" value="L-type_Lectin-RKs"/>
</dbReference>
<keyword evidence="16" id="KW-0675">Receptor</keyword>
<dbReference type="FunFam" id="2.60.120.200:FF:000051">
    <property type="entry name" value="L-type lectin-domain containing receptor kinase V.9"/>
    <property type="match status" value="1"/>
</dbReference>
<reference evidence="22" key="1">
    <citation type="journal article" date="2009" name="Rice">
        <title>De Novo Next Generation Sequencing of Plant Genomes.</title>
        <authorList>
            <person name="Rounsley S."/>
            <person name="Marri P.R."/>
            <person name="Yu Y."/>
            <person name="He R."/>
            <person name="Sisneros N."/>
            <person name="Goicoechea J.L."/>
            <person name="Lee S.J."/>
            <person name="Angelova A."/>
            <person name="Kudrna D."/>
            <person name="Luo M."/>
            <person name="Affourtit J."/>
            <person name="Desany B."/>
            <person name="Knight J."/>
            <person name="Niazi F."/>
            <person name="Egholm M."/>
            <person name="Wing R.A."/>
        </authorList>
    </citation>
    <scope>NUCLEOTIDE SEQUENCE [LARGE SCALE GENOMIC DNA]</scope>
    <source>
        <strain evidence="22">cv. IRGC 105608</strain>
    </source>
</reference>
<evidence type="ECO:0000256" key="18">
    <source>
        <dbReference type="PROSITE-ProRule" id="PRU10141"/>
    </source>
</evidence>
<feature type="transmembrane region" description="Helical" evidence="19">
    <location>
        <begin position="291"/>
        <end position="312"/>
    </location>
</feature>
<dbReference type="InterPro" id="IPR011009">
    <property type="entry name" value="Kinase-like_dom_sf"/>
</dbReference>
<dbReference type="Pfam" id="PF00069">
    <property type="entry name" value="Pkinase"/>
    <property type="match status" value="1"/>
</dbReference>
<keyword evidence="15 19" id="KW-0472">Membrane</keyword>
<dbReference type="Pfam" id="PF00139">
    <property type="entry name" value="Lectin_legB"/>
    <property type="match status" value="1"/>
</dbReference>
<dbReference type="Proteomes" id="UP000026960">
    <property type="component" value="Chromosome 9"/>
</dbReference>
<dbReference type="eggNOG" id="ENOG502QSJ4">
    <property type="taxonomic scope" value="Eukaryota"/>
</dbReference>
<keyword evidence="23" id="KW-1185">Reference proteome</keyword>
<feature type="domain" description="Protein kinase" evidence="21">
    <location>
        <begin position="346"/>
        <end position="626"/>
    </location>
</feature>
<comment type="subcellular location">
    <subcellularLocation>
        <location evidence="1">Cell membrane</location>
        <topology evidence="1">Single-pass type I membrane protein</topology>
    </subcellularLocation>
</comment>
<evidence type="ECO:0000256" key="15">
    <source>
        <dbReference type="ARBA" id="ARBA00023136"/>
    </source>
</evidence>
<comment type="similarity">
    <text evidence="2">In the N-terminal section; belongs to the leguminous lectin family.</text>
</comment>
<dbReference type="GO" id="GO:0030246">
    <property type="term" value="F:carbohydrate binding"/>
    <property type="evidence" value="ECO:0007669"/>
    <property type="project" value="UniProtKB-KW"/>
</dbReference>
<accession>A0A0D3H4E4</accession>
<keyword evidence="9 20" id="KW-0732">Signal</keyword>
<keyword evidence="12" id="KW-0418">Kinase</keyword>
<evidence type="ECO:0000256" key="11">
    <source>
        <dbReference type="ARBA" id="ARBA00022741"/>
    </source>
</evidence>
<evidence type="ECO:0000313" key="23">
    <source>
        <dbReference type="Proteomes" id="UP000026960"/>
    </source>
</evidence>
<evidence type="ECO:0000256" key="20">
    <source>
        <dbReference type="SAM" id="SignalP"/>
    </source>
</evidence>
<dbReference type="PROSITE" id="PS00307">
    <property type="entry name" value="LECTIN_LEGUME_BETA"/>
    <property type="match status" value="1"/>
</dbReference>
<evidence type="ECO:0000256" key="9">
    <source>
        <dbReference type="ARBA" id="ARBA00022729"/>
    </source>
</evidence>
<evidence type="ECO:0000256" key="3">
    <source>
        <dbReference type="ARBA" id="ARBA00010217"/>
    </source>
</evidence>
<name>A0A0D3H4E4_9ORYZ</name>
<keyword evidence="6" id="KW-0723">Serine/threonine-protein kinase</keyword>
<comment type="similarity">
    <text evidence="3">In the C-terminal section; belongs to the protein kinase superfamily. Ser/Thr protein kinase family.</text>
</comment>
<dbReference type="FunFam" id="3.30.200.20:FF:000811">
    <property type="entry name" value="L-type lectin-domain containing receptor kinase V.9"/>
    <property type="match status" value="1"/>
</dbReference>
<keyword evidence="5" id="KW-1003">Cell membrane</keyword>
<evidence type="ECO:0000256" key="14">
    <source>
        <dbReference type="ARBA" id="ARBA00022989"/>
    </source>
</evidence>
<dbReference type="CDD" id="cd14066">
    <property type="entry name" value="STKc_IRAK"/>
    <property type="match status" value="1"/>
</dbReference>
<evidence type="ECO:0000256" key="16">
    <source>
        <dbReference type="ARBA" id="ARBA00023170"/>
    </source>
</evidence>